<dbReference type="SUPFAM" id="SSF51430">
    <property type="entry name" value="NAD(P)-linked oxidoreductase"/>
    <property type="match status" value="1"/>
</dbReference>
<dbReference type="Pfam" id="PF00248">
    <property type="entry name" value="Aldo_ket_red"/>
    <property type="match status" value="1"/>
</dbReference>
<evidence type="ECO:0000256" key="1">
    <source>
        <dbReference type="ARBA" id="ARBA00023002"/>
    </source>
</evidence>
<protein>
    <submittedName>
        <fullName evidence="3">Aldo keto reductase</fullName>
    </submittedName>
</protein>
<dbReference type="KEGG" id="cput:CONPUDRAFT_106935"/>
<dbReference type="InterPro" id="IPR050523">
    <property type="entry name" value="AKR_Detox_Biosynth"/>
</dbReference>
<gene>
    <name evidence="3" type="ORF">CONPUDRAFT_106935</name>
</gene>
<accession>A0A5M3MI94</accession>
<keyword evidence="1" id="KW-0560">Oxidoreductase</keyword>
<dbReference type="EMBL" id="JH711581">
    <property type="protein sequence ID" value="EIW78932.1"/>
    <property type="molecule type" value="Genomic_DNA"/>
</dbReference>
<dbReference type="InterPro" id="IPR023210">
    <property type="entry name" value="NADP_OxRdtase_dom"/>
</dbReference>
<dbReference type="InterPro" id="IPR036812">
    <property type="entry name" value="NAD(P)_OxRdtase_dom_sf"/>
</dbReference>
<dbReference type="RefSeq" id="XP_007770682.1">
    <property type="nucleotide sequence ID" value="XM_007772492.1"/>
</dbReference>
<feature type="domain" description="NADP-dependent oxidoreductase" evidence="2">
    <location>
        <begin position="7"/>
        <end position="311"/>
    </location>
</feature>
<dbReference type="Proteomes" id="UP000053558">
    <property type="component" value="Unassembled WGS sequence"/>
</dbReference>
<evidence type="ECO:0000313" key="3">
    <source>
        <dbReference type="EMBL" id="EIW78932.1"/>
    </source>
</evidence>
<dbReference type="CDD" id="cd19075">
    <property type="entry name" value="AKR_AKR7A1-5"/>
    <property type="match status" value="1"/>
</dbReference>
<reference evidence="4" key="1">
    <citation type="journal article" date="2012" name="Science">
        <title>The Paleozoic origin of enzymatic lignin decomposition reconstructed from 31 fungal genomes.</title>
        <authorList>
            <person name="Floudas D."/>
            <person name="Binder M."/>
            <person name="Riley R."/>
            <person name="Barry K."/>
            <person name="Blanchette R.A."/>
            <person name="Henrissat B."/>
            <person name="Martinez A.T."/>
            <person name="Otillar R."/>
            <person name="Spatafora J.W."/>
            <person name="Yadav J.S."/>
            <person name="Aerts A."/>
            <person name="Benoit I."/>
            <person name="Boyd A."/>
            <person name="Carlson A."/>
            <person name="Copeland A."/>
            <person name="Coutinho P.M."/>
            <person name="de Vries R.P."/>
            <person name="Ferreira P."/>
            <person name="Findley K."/>
            <person name="Foster B."/>
            <person name="Gaskell J."/>
            <person name="Glotzer D."/>
            <person name="Gorecki P."/>
            <person name="Heitman J."/>
            <person name="Hesse C."/>
            <person name="Hori C."/>
            <person name="Igarashi K."/>
            <person name="Jurgens J.A."/>
            <person name="Kallen N."/>
            <person name="Kersten P."/>
            <person name="Kohler A."/>
            <person name="Kuees U."/>
            <person name="Kumar T.K.A."/>
            <person name="Kuo A."/>
            <person name="LaButti K."/>
            <person name="Larrondo L.F."/>
            <person name="Lindquist E."/>
            <person name="Ling A."/>
            <person name="Lombard V."/>
            <person name="Lucas S."/>
            <person name="Lundell T."/>
            <person name="Martin R."/>
            <person name="McLaughlin D.J."/>
            <person name="Morgenstern I."/>
            <person name="Morin E."/>
            <person name="Murat C."/>
            <person name="Nagy L.G."/>
            <person name="Nolan M."/>
            <person name="Ohm R.A."/>
            <person name="Patyshakuliyeva A."/>
            <person name="Rokas A."/>
            <person name="Ruiz-Duenas F.J."/>
            <person name="Sabat G."/>
            <person name="Salamov A."/>
            <person name="Samejima M."/>
            <person name="Schmutz J."/>
            <person name="Slot J.C."/>
            <person name="St John F."/>
            <person name="Stenlid J."/>
            <person name="Sun H."/>
            <person name="Sun S."/>
            <person name="Syed K."/>
            <person name="Tsang A."/>
            <person name="Wiebenga A."/>
            <person name="Young D."/>
            <person name="Pisabarro A."/>
            <person name="Eastwood D.C."/>
            <person name="Martin F."/>
            <person name="Cullen D."/>
            <person name="Grigoriev I.V."/>
            <person name="Hibbett D.S."/>
        </authorList>
    </citation>
    <scope>NUCLEOTIDE SEQUENCE [LARGE SCALE GENOMIC DNA]</scope>
    <source>
        <strain evidence="4">RWD-64-598 SS2</strain>
    </source>
</reference>
<comment type="caution">
    <text evidence="3">The sequence shown here is derived from an EMBL/GenBank/DDBJ whole genome shotgun (WGS) entry which is preliminary data.</text>
</comment>
<dbReference type="GeneID" id="19198621"/>
<dbReference type="Gene3D" id="3.20.20.100">
    <property type="entry name" value="NADP-dependent oxidoreductase domain"/>
    <property type="match status" value="1"/>
</dbReference>
<proteinExistence type="predicted"/>
<name>A0A5M3MI94_CONPW</name>
<evidence type="ECO:0000313" key="4">
    <source>
        <dbReference type="Proteomes" id="UP000053558"/>
    </source>
</evidence>
<dbReference type="AlphaFoldDB" id="A0A5M3MI94"/>
<dbReference type="GO" id="GO:0016491">
    <property type="term" value="F:oxidoreductase activity"/>
    <property type="evidence" value="ECO:0007669"/>
    <property type="project" value="UniProtKB-KW"/>
</dbReference>
<dbReference type="OrthoDB" id="2310150at2759"/>
<dbReference type="PANTHER" id="PTHR43364">
    <property type="entry name" value="NADH-SPECIFIC METHYLGLYOXAL REDUCTASE-RELATED"/>
    <property type="match status" value="1"/>
</dbReference>
<dbReference type="OMA" id="GCYNAVE"/>
<dbReference type="PANTHER" id="PTHR43364:SF4">
    <property type="entry name" value="NAD(P)-LINKED OXIDOREDUCTASE SUPERFAMILY PROTEIN"/>
    <property type="match status" value="1"/>
</dbReference>
<keyword evidence="4" id="KW-1185">Reference proteome</keyword>
<sequence length="333" mass="36920">MKSRVPLLFGSSAFGIKGTLGTRIHDINECRRIVEYLNSKGYHEYDGARKYGDGSSEEYLGKLRDLGALEGAKIDTKVFVAIPGVPGDHAPGKLRASLQESLKALNMDKVRVFYLHLPDRGTPFEDTLFEINELYKEGKFEYFGLSNYYSWEVAEIVTIAKAKGWIAPTVYQGVYNALERNIESELIPCLRKFGLSFVAYSPLARGLFGGVDPNAPAKGSRWDFSSSVMAPGLHMRYKGYTEIFPQLTETLKRHNLSGAEVALRWLQHHSALGQEDGIILGASSLEQLQANVEDSEKDPLPSAIVDLLQEMWVVNKGRSPPYFIVPGVGGGKK</sequence>
<organism evidence="3 4">
    <name type="scientific">Coniophora puteana (strain RWD-64-598)</name>
    <name type="common">Brown rot fungus</name>
    <dbReference type="NCBI Taxonomy" id="741705"/>
    <lineage>
        <taxon>Eukaryota</taxon>
        <taxon>Fungi</taxon>
        <taxon>Dikarya</taxon>
        <taxon>Basidiomycota</taxon>
        <taxon>Agaricomycotina</taxon>
        <taxon>Agaricomycetes</taxon>
        <taxon>Agaricomycetidae</taxon>
        <taxon>Boletales</taxon>
        <taxon>Coniophorineae</taxon>
        <taxon>Coniophoraceae</taxon>
        <taxon>Coniophora</taxon>
    </lineage>
</organism>
<evidence type="ECO:0000259" key="2">
    <source>
        <dbReference type="Pfam" id="PF00248"/>
    </source>
</evidence>